<sequence length="101" mass="11345">MKKGEVGLVMMLITVGLGLALSSSSSRDYYEYDRDRWNPLASYRTASSLSMVLNRVRSSIVLPVDGNVYPSGYDCLNTECIRNCILENDRKSSSRFLILLV</sequence>
<feature type="signal peptide" evidence="1">
    <location>
        <begin position="1"/>
        <end position="20"/>
    </location>
</feature>
<name>A0A218VQF5_PUNGR</name>
<protein>
    <recommendedName>
        <fullName evidence="4">Gnk2-homologous domain-containing protein</fullName>
    </recommendedName>
</protein>
<gene>
    <name evidence="2" type="ORF">CDL15_Pgr000050</name>
</gene>
<evidence type="ECO:0008006" key="4">
    <source>
        <dbReference type="Google" id="ProtNLM"/>
    </source>
</evidence>
<dbReference type="EMBL" id="MTKT01017095">
    <property type="protein sequence ID" value="OWM62566.1"/>
    <property type="molecule type" value="Genomic_DNA"/>
</dbReference>
<evidence type="ECO:0000313" key="2">
    <source>
        <dbReference type="EMBL" id="OWM62566.1"/>
    </source>
</evidence>
<dbReference type="Proteomes" id="UP000197138">
    <property type="component" value="Unassembled WGS sequence"/>
</dbReference>
<comment type="caution">
    <text evidence="2">The sequence shown here is derived from an EMBL/GenBank/DDBJ whole genome shotgun (WGS) entry which is preliminary data.</text>
</comment>
<feature type="chain" id="PRO_5012894491" description="Gnk2-homologous domain-containing protein" evidence="1">
    <location>
        <begin position="21"/>
        <end position="101"/>
    </location>
</feature>
<organism evidence="2 3">
    <name type="scientific">Punica granatum</name>
    <name type="common">Pomegranate</name>
    <dbReference type="NCBI Taxonomy" id="22663"/>
    <lineage>
        <taxon>Eukaryota</taxon>
        <taxon>Viridiplantae</taxon>
        <taxon>Streptophyta</taxon>
        <taxon>Embryophyta</taxon>
        <taxon>Tracheophyta</taxon>
        <taxon>Spermatophyta</taxon>
        <taxon>Magnoliopsida</taxon>
        <taxon>eudicotyledons</taxon>
        <taxon>Gunneridae</taxon>
        <taxon>Pentapetalae</taxon>
        <taxon>rosids</taxon>
        <taxon>malvids</taxon>
        <taxon>Myrtales</taxon>
        <taxon>Lythraceae</taxon>
        <taxon>Punica</taxon>
    </lineage>
</organism>
<keyword evidence="1" id="KW-0732">Signal</keyword>
<reference evidence="3" key="1">
    <citation type="journal article" date="2017" name="Plant J.">
        <title>The pomegranate (Punica granatum L.) genome and the genomics of punicalagin biosynthesis.</title>
        <authorList>
            <person name="Qin G."/>
            <person name="Xu C."/>
            <person name="Ming R."/>
            <person name="Tang H."/>
            <person name="Guyot R."/>
            <person name="Kramer E.M."/>
            <person name="Hu Y."/>
            <person name="Yi X."/>
            <person name="Qi Y."/>
            <person name="Xu X."/>
            <person name="Gao Z."/>
            <person name="Pan H."/>
            <person name="Jian J."/>
            <person name="Tian Y."/>
            <person name="Yue Z."/>
            <person name="Xu Y."/>
        </authorList>
    </citation>
    <scope>NUCLEOTIDE SEQUENCE [LARGE SCALE GENOMIC DNA]</scope>
    <source>
        <strain evidence="3">cv. Dabenzi</strain>
    </source>
</reference>
<evidence type="ECO:0000313" key="3">
    <source>
        <dbReference type="Proteomes" id="UP000197138"/>
    </source>
</evidence>
<dbReference type="AlphaFoldDB" id="A0A218VQF5"/>
<accession>A0A218VQF5</accession>
<proteinExistence type="predicted"/>
<evidence type="ECO:0000256" key="1">
    <source>
        <dbReference type="SAM" id="SignalP"/>
    </source>
</evidence>